<gene>
    <name evidence="1" type="ORF">ID47_01475</name>
</gene>
<accession>A0A077AUH5</accession>
<reference evidence="1 2" key="1">
    <citation type="submission" date="2014-07" db="EMBL/GenBank/DDBJ databases">
        <title>Comparative genomic insights into amoeba endosymbionts belonging to the families of Holosporaceae and Candidatus Midichloriaceae within Rickettsiales.</title>
        <authorList>
            <person name="Wang Z."/>
            <person name="Wu M."/>
        </authorList>
    </citation>
    <scope>NUCLEOTIDE SEQUENCE [LARGE SCALE GENOMIC DNA]</scope>
    <source>
        <strain evidence="1">PRA3</strain>
    </source>
</reference>
<dbReference type="RefSeq" id="WP_038463022.1">
    <property type="nucleotide sequence ID" value="NZ_CP008941.1"/>
</dbReference>
<evidence type="ECO:0000313" key="1">
    <source>
        <dbReference type="EMBL" id="AIK95694.1"/>
    </source>
</evidence>
<dbReference type="Proteomes" id="UP000028926">
    <property type="component" value="Chromosome"/>
</dbReference>
<dbReference type="AlphaFoldDB" id="A0A077AUH5"/>
<dbReference type="KEGG" id="paca:ID47_01475"/>
<dbReference type="eggNOG" id="ENOG503221E">
    <property type="taxonomic scope" value="Bacteria"/>
</dbReference>
<dbReference type="OrthoDB" id="4846903at2"/>
<protein>
    <submittedName>
        <fullName evidence="1">Uncharacterized protein</fullName>
    </submittedName>
</protein>
<dbReference type="STRING" id="91604.ID47_01475"/>
<proteinExistence type="predicted"/>
<dbReference type="HOGENOM" id="CLU_070588_0_0_5"/>
<sequence length="303" mass="33363">MLIKNIRTQLKQAYAETIAGKITIPVTSTNDSPEQEHILNWFSRLRLLYGVPFNYLCADESLLPKESIRFFSIDNNWITALIDGAYSLGSVTEGDFAHDQVYGNVISKHLNLPTPKGQPETILTSGGVNHQVLTGFLLRSIAVSGWPKLHIEGFNGSQSNPPLLMLRKSKISPDILLCIFEGEVDTLQISTPSEGIHFGFDDQSAEQSSNNDPYILTLKTMDLNNPEQNGEKTEASITIGSTYYRDPTTRVVSMSALANAIQTIVQKTMPDQNVTAAEFGLQMTVGVDSSILTQKQPTNRKGT</sequence>
<evidence type="ECO:0000313" key="2">
    <source>
        <dbReference type="Proteomes" id="UP000028926"/>
    </source>
</evidence>
<name>A0A077AUH5_9PROT</name>
<dbReference type="EMBL" id="CP008941">
    <property type="protein sequence ID" value="AIK95694.1"/>
    <property type="molecule type" value="Genomic_DNA"/>
</dbReference>
<keyword evidence="2" id="KW-1185">Reference proteome</keyword>
<organism evidence="1 2">
    <name type="scientific">Candidatus Odyssella acanthamoebae</name>
    <dbReference type="NCBI Taxonomy" id="91604"/>
    <lineage>
        <taxon>Bacteria</taxon>
        <taxon>Pseudomonadati</taxon>
        <taxon>Pseudomonadota</taxon>
        <taxon>Alphaproteobacteria</taxon>
        <taxon>Holosporales</taxon>
        <taxon>Candidatus Paracaedibacteraceae</taxon>
        <taxon>Candidatus Odyssella</taxon>
    </lineage>
</organism>